<feature type="domain" description="TF-B3" evidence="6">
    <location>
        <begin position="156"/>
        <end position="225"/>
    </location>
</feature>
<evidence type="ECO:0000256" key="3">
    <source>
        <dbReference type="ARBA" id="ARBA00023163"/>
    </source>
</evidence>
<dbReference type="Gene3D" id="2.40.330.10">
    <property type="entry name" value="DNA-binding pseudobarrel domain"/>
    <property type="match status" value="1"/>
</dbReference>
<evidence type="ECO:0000259" key="6">
    <source>
        <dbReference type="Pfam" id="PF02362"/>
    </source>
</evidence>
<accession>A0ABP0UG90</accession>
<evidence type="ECO:0000256" key="2">
    <source>
        <dbReference type="ARBA" id="ARBA00023125"/>
    </source>
</evidence>
<dbReference type="CDD" id="cd10017">
    <property type="entry name" value="B3_DNA"/>
    <property type="match status" value="1"/>
</dbReference>
<sequence>MEFAIPDEAGNTSVTFFPPTGRDGEVPEKFRLLATHLTETPQFLAFKTFIASIHNRSFALRAGGVILEHMVSEADREALETHANVLLIEYVAWLCVTVTQSTSPYTIGLQSQDTLSTRLVPELVVDVVLGAMLTVADVNHRFLPIKVERAFITGNMPIGGSWFRETHMSPRGRSVVDLVNVMGSEWQNVTWLAPPGAVLTGTNWRKFAADNRLEEGDLCVLEVDPRIGHNRAICCNQSRRFKLKIKVHVFHMAAAP</sequence>
<evidence type="ECO:0000256" key="4">
    <source>
        <dbReference type="ARBA" id="ARBA00023242"/>
    </source>
</evidence>
<protein>
    <recommendedName>
        <fullName evidence="6">TF-B3 domain-containing protein</fullName>
    </recommendedName>
</protein>
<dbReference type="InterPro" id="IPR003340">
    <property type="entry name" value="B3_DNA-bd"/>
</dbReference>
<keyword evidence="2" id="KW-0238">DNA-binding</keyword>
<proteinExistence type="predicted"/>
<keyword evidence="1" id="KW-0805">Transcription regulation</keyword>
<evidence type="ECO:0000313" key="7">
    <source>
        <dbReference type="EMBL" id="CAK9220327.1"/>
    </source>
</evidence>
<organism evidence="7 8">
    <name type="scientific">Sphagnum troendelagicum</name>
    <dbReference type="NCBI Taxonomy" id="128251"/>
    <lineage>
        <taxon>Eukaryota</taxon>
        <taxon>Viridiplantae</taxon>
        <taxon>Streptophyta</taxon>
        <taxon>Embryophyta</taxon>
        <taxon>Bryophyta</taxon>
        <taxon>Sphagnophytina</taxon>
        <taxon>Sphagnopsida</taxon>
        <taxon>Sphagnales</taxon>
        <taxon>Sphagnaceae</taxon>
        <taxon>Sphagnum</taxon>
    </lineage>
</organism>
<keyword evidence="4" id="KW-0539">Nucleus</keyword>
<dbReference type="Proteomes" id="UP001497512">
    <property type="component" value="Chromosome 3"/>
</dbReference>
<evidence type="ECO:0000256" key="5">
    <source>
        <dbReference type="SAM" id="MobiDB-lite"/>
    </source>
</evidence>
<gene>
    <name evidence="7" type="ORF">CSSPTR1EN2_LOCUS15396</name>
</gene>
<keyword evidence="8" id="KW-1185">Reference proteome</keyword>
<dbReference type="SUPFAM" id="SSF101936">
    <property type="entry name" value="DNA-binding pseudobarrel domain"/>
    <property type="match status" value="1"/>
</dbReference>
<dbReference type="EMBL" id="OZ019895">
    <property type="protein sequence ID" value="CAK9220327.1"/>
    <property type="molecule type" value="Genomic_DNA"/>
</dbReference>
<name>A0ABP0UG90_9BRYO</name>
<evidence type="ECO:0000256" key="1">
    <source>
        <dbReference type="ARBA" id="ARBA00023015"/>
    </source>
</evidence>
<keyword evidence="3" id="KW-0804">Transcription</keyword>
<reference evidence="7" key="1">
    <citation type="submission" date="2024-02" db="EMBL/GenBank/DDBJ databases">
        <authorList>
            <consortium name="ELIXIR-Norway"/>
            <consortium name="Elixir Norway"/>
        </authorList>
    </citation>
    <scope>NUCLEOTIDE SEQUENCE</scope>
</reference>
<feature type="region of interest" description="Disordered" evidence="5">
    <location>
        <begin position="1"/>
        <end position="22"/>
    </location>
</feature>
<dbReference type="Pfam" id="PF02362">
    <property type="entry name" value="B3"/>
    <property type="match status" value="1"/>
</dbReference>
<evidence type="ECO:0000313" key="8">
    <source>
        <dbReference type="Proteomes" id="UP001497512"/>
    </source>
</evidence>
<dbReference type="InterPro" id="IPR015300">
    <property type="entry name" value="DNA-bd_pseudobarrel_sf"/>
</dbReference>